<evidence type="ECO:0000313" key="2">
    <source>
        <dbReference type="EMBL" id="SMR52472.1"/>
    </source>
</evidence>
<feature type="region of interest" description="Disordered" evidence="1">
    <location>
        <begin position="132"/>
        <end position="151"/>
    </location>
</feature>
<name>A0A2H1GFY1_ZYMTR</name>
<dbReference type="AlphaFoldDB" id="A0A2H1GFY1"/>
<evidence type="ECO:0000256" key="1">
    <source>
        <dbReference type="SAM" id="MobiDB-lite"/>
    </source>
</evidence>
<dbReference type="EMBL" id="LT854257">
    <property type="protein sequence ID" value="SMR52472.1"/>
    <property type="molecule type" value="Genomic_DNA"/>
</dbReference>
<protein>
    <submittedName>
        <fullName evidence="2">Uncharacterized protein</fullName>
    </submittedName>
</protein>
<dbReference type="Proteomes" id="UP000245764">
    <property type="component" value="Chromosome 5"/>
</dbReference>
<reference evidence="3" key="1">
    <citation type="submission" date="2017-05" db="EMBL/GenBank/DDBJ databases">
        <authorList>
            <person name="Song R."/>
            <person name="Chenine A.L."/>
            <person name="Ruprecht R.M."/>
        </authorList>
    </citation>
    <scope>NUCLEOTIDE SEQUENCE [LARGE SCALE GENOMIC DNA]</scope>
</reference>
<organism evidence="2 3">
    <name type="scientific">Zymoseptoria tritici ST99CH_1E4</name>
    <dbReference type="NCBI Taxonomy" id="1276532"/>
    <lineage>
        <taxon>Eukaryota</taxon>
        <taxon>Fungi</taxon>
        <taxon>Dikarya</taxon>
        <taxon>Ascomycota</taxon>
        <taxon>Pezizomycotina</taxon>
        <taxon>Dothideomycetes</taxon>
        <taxon>Dothideomycetidae</taxon>
        <taxon>Mycosphaerellales</taxon>
        <taxon>Mycosphaerellaceae</taxon>
        <taxon>Zymoseptoria</taxon>
    </lineage>
</organism>
<sequence length="151" mass="17078">MHGKLTPVVKRRRGVTITCAIRPYSTDLKFDNAERPTMSNTDIEIPVLTLEPDLLERPQVSCWDIMEYLRSSSLAMLGQPTLPEPISSTREQWKFSGMPVWSRNCKVLRVPLISWSTAPGFILSKERSMDESTHGAIAPTGKATTRRLRHV</sequence>
<accession>A0A2H1GFY1</accession>
<gene>
    <name evidence="2" type="ORF">ZT1E4_G5827</name>
</gene>
<evidence type="ECO:0000313" key="3">
    <source>
        <dbReference type="Proteomes" id="UP000245764"/>
    </source>
</evidence>
<proteinExistence type="predicted"/>